<dbReference type="InterPro" id="IPR029058">
    <property type="entry name" value="AB_hydrolase_fold"/>
</dbReference>
<comment type="similarity">
    <text evidence="1 4">Belongs to the type-B carboxylesterase/lipase family.</text>
</comment>
<dbReference type="PROSITE" id="PS00122">
    <property type="entry name" value="CARBOXYLESTERASE_B_1"/>
    <property type="match status" value="1"/>
</dbReference>
<evidence type="ECO:0000313" key="7">
    <source>
        <dbReference type="Proteomes" id="UP000182915"/>
    </source>
</evidence>
<dbReference type="SUPFAM" id="SSF53474">
    <property type="entry name" value="alpha/beta-Hydrolases"/>
    <property type="match status" value="1"/>
</dbReference>
<dbReference type="InterPro" id="IPR019826">
    <property type="entry name" value="Carboxylesterase_B_AS"/>
</dbReference>
<dbReference type="EC" id="3.1.1.-" evidence="4"/>
<dbReference type="PROSITE" id="PS00941">
    <property type="entry name" value="CARBOXYLESTERASE_B_2"/>
    <property type="match status" value="1"/>
</dbReference>
<dbReference type="PANTHER" id="PTHR11559">
    <property type="entry name" value="CARBOXYLESTERASE"/>
    <property type="match status" value="1"/>
</dbReference>
<reference evidence="7" key="1">
    <citation type="submission" date="2016-10" db="EMBL/GenBank/DDBJ databases">
        <authorList>
            <person name="Varghese N."/>
            <person name="Submissions S."/>
        </authorList>
    </citation>
    <scope>NUCLEOTIDE SEQUENCE [LARGE SCALE GENOMIC DNA]</scope>
    <source>
        <strain evidence="7">DSM 45405</strain>
    </source>
</reference>
<dbReference type="Gene3D" id="3.40.50.1820">
    <property type="entry name" value="alpha/beta hydrolase"/>
    <property type="match status" value="1"/>
</dbReference>
<dbReference type="AlphaFoldDB" id="A0A1H6KM67"/>
<dbReference type="RefSeq" id="WP_083408508.1">
    <property type="nucleotide sequence ID" value="NZ_LT629971.1"/>
</dbReference>
<dbReference type="GO" id="GO:0016787">
    <property type="term" value="F:hydrolase activity"/>
    <property type="evidence" value="ECO:0007669"/>
    <property type="project" value="UniProtKB-KW"/>
</dbReference>
<protein>
    <recommendedName>
        <fullName evidence="4">Carboxylic ester hydrolase</fullName>
        <ecNumber evidence="4">3.1.1.-</ecNumber>
    </recommendedName>
</protein>
<dbReference type="STRING" id="370526.SAMN04489835_3844"/>
<comment type="similarity">
    <text evidence="2">Belongs to the 'GDXG' lipolytic enzyme family.</text>
</comment>
<evidence type="ECO:0000256" key="2">
    <source>
        <dbReference type="ARBA" id="ARBA00010515"/>
    </source>
</evidence>
<name>A0A1H6KM67_MYCRU</name>
<dbReference type="Pfam" id="PF00135">
    <property type="entry name" value="COesterase"/>
    <property type="match status" value="1"/>
</dbReference>
<dbReference type="InterPro" id="IPR002018">
    <property type="entry name" value="CarbesteraseB"/>
</dbReference>
<feature type="domain" description="Carboxylesterase type B" evidence="5">
    <location>
        <begin position="9"/>
        <end position="486"/>
    </location>
</feature>
<keyword evidence="3 4" id="KW-0378">Hydrolase</keyword>
<dbReference type="EMBL" id="LT629971">
    <property type="protein sequence ID" value="SEH76604.1"/>
    <property type="molecule type" value="Genomic_DNA"/>
</dbReference>
<dbReference type="PROSITE" id="PS01173">
    <property type="entry name" value="LIPASE_GDXG_HIS"/>
    <property type="match status" value="1"/>
</dbReference>
<accession>A0A1H6KM67</accession>
<evidence type="ECO:0000259" key="5">
    <source>
        <dbReference type="Pfam" id="PF00135"/>
    </source>
</evidence>
<dbReference type="InterPro" id="IPR019819">
    <property type="entry name" value="Carboxylesterase_B_CS"/>
</dbReference>
<evidence type="ECO:0000256" key="3">
    <source>
        <dbReference type="ARBA" id="ARBA00022801"/>
    </source>
</evidence>
<dbReference type="OrthoDB" id="3199405at2"/>
<dbReference type="ESTHER" id="9myco-a0a1h6km67">
    <property type="family name" value="Carb_B_Bacteria"/>
</dbReference>
<dbReference type="InterPro" id="IPR002168">
    <property type="entry name" value="Lipase_GDXG_HIS_AS"/>
</dbReference>
<evidence type="ECO:0000256" key="1">
    <source>
        <dbReference type="ARBA" id="ARBA00005964"/>
    </source>
</evidence>
<evidence type="ECO:0000256" key="4">
    <source>
        <dbReference type="RuleBase" id="RU361235"/>
    </source>
</evidence>
<organism evidence="6 7">
    <name type="scientific">Mycolicibacterium rutilum</name>
    <name type="common">Mycobacterium rutilum</name>
    <dbReference type="NCBI Taxonomy" id="370526"/>
    <lineage>
        <taxon>Bacteria</taxon>
        <taxon>Bacillati</taxon>
        <taxon>Actinomycetota</taxon>
        <taxon>Actinomycetes</taxon>
        <taxon>Mycobacteriales</taxon>
        <taxon>Mycobacteriaceae</taxon>
        <taxon>Mycolicibacterium</taxon>
    </lineage>
</organism>
<proteinExistence type="inferred from homology"/>
<gene>
    <name evidence="6" type="ORF">SAMN04489835_3844</name>
</gene>
<dbReference type="Proteomes" id="UP000182915">
    <property type="component" value="Chromosome I"/>
</dbReference>
<evidence type="ECO:0000313" key="6">
    <source>
        <dbReference type="EMBL" id="SEH76604.1"/>
    </source>
</evidence>
<sequence length="502" mass="55033">MHEHTVRATIASGTIEGFTRDGVNRWRGIPYARPPVGPLRLRAPQPVQPWRGVRYCHGYGNCAPQQRMYTILAPGKYQPMSEDCLTLNVVAPKRPPETALPVMVFIHGGGYFMGSSATPIYDGAALARNGCVYISVNYRLGALGCLDLTSLSDGKHTFDDNLYLRDLVMALRWVRDNVAVFGGDPDNVTIFGESAGAHAVATLLAVPAAKDLFTQAISESPAAGMVRTPEVAQQYATRFAALLGAEEADGAAAVMAARPADLVKAFERLVRQGQRDMLGAFAAGPTSGTEYLPVDPLEAMRTGTAHRVPLIVGTNAEEARLFGRFLKLLPMSEPMIERLLAEVAPDERERITAAYPGYPNEAACVQFGGDFAFGSAAWQIAEAHSRHAPTYLYRYDYAPRPLRWSGLGATHATELLAVFDVYRSNFGRLLTAAGDRRTALRVSDDVQRRWRAFAETGVPGSDWPAYTSADRAVRVFDRRPRIEYDPHADRRQAWEGFTLAAR</sequence>
<dbReference type="InterPro" id="IPR050309">
    <property type="entry name" value="Type-B_Carboxylest/Lipase"/>
</dbReference>
<keyword evidence="7" id="KW-1185">Reference proteome</keyword>